<dbReference type="PANTHER" id="PTHR12975">
    <property type="entry name" value="TRANSPORT PROTEIN TRAPP"/>
    <property type="match status" value="1"/>
</dbReference>
<dbReference type="EMBL" id="KZ999120">
    <property type="protein sequence ID" value="RKO85395.1"/>
    <property type="molecule type" value="Genomic_DNA"/>
</dbReference>
<feature type="region of interest" description="Disordered" evidence="1">
    <location>
        <begin position="408"/>
        <end position="501"/>
    </location>
</feature>
<protein>
    <recommendedName>
        <fullName evidence="2">TPPC8 C-terminal Ig-like domain-containing protein</fullName>
    </recommendedName>
</protein>
<dbReference type="OrthoDB" id="2160006at2759"/>
<dbReference type="AlphaFoldDB" id="A0A4P9W203"/>
<organism evidence="3 4">
    <name type="scientific">Blyttiomyces helicus</name>
    <dbReference type="NCBI Taxonomy" id="388810"/>
    <lineage>
        <taxon>Eukaryota</taxon>
        <taxon>Fungi</taxon>
        <taxon>Fungi incertae sedis</taxon>
        <taxon>Chytridiomycota</taxon>
        <taxon>Chytridiomycota incertae sedis</taxon>
        <taxon>Chytridiomycetes</taxon>
        <taxon>Chytridiomycetes incertae sedis</taxon>
        <taxon>Blyttiomyces</taxon>
    </lineage>
</organism>
<dbReference type="Gene3D" id="1.10.1410.10">
    <property type="match status" value="1"/>
</dbReference>
<dbReference type="InterPro" id="IPR024420">
    <property type="entry name" value="TRAPP_III_complex_Trs85"/>
</dbReference>
<proteinExistence type="predicted"/>
<feature type="non-terminal residue" evidence="3">
    <location>
        <position position="547"/>
    </location>
</feature>
<feature type="compositionally biased region" description="Acidic residues" evidence="1">
    <location>
        <begin position="427"/>
        <end position="439"/>
    </location>
</feature>
<dbReference type="InterPro" id="IPR057651">
    <property type="entry name" value="Ig_TPPC8_C"/>
</dbReference>
<accession>A0A4P9W203</accession>
<dbReference type="Proteomes" id="UP000269721">
    <property type="component" value="Unassembled WGS sequence"/>
</dbReference>
<feature type="domain" description="TPPC8 C-terminal Ig-like" evidence="2">
    <location>
        <begin position="263"/>
        <end position="362"/>
    </location>
</feature>
<feature type="compositionally biased region" description="Acidic residues" evidence="1">
    <location>
        <begin position="450"/>
        <end position="481"/>
    </location>
</feature>
<evidence type="ECO:0000259" key="2">
    <source>
        <dbReference type="Pfam" id="PF24542"/>
    </source>
</evidence>
<gene>
    <name evidence="3" type="ORF">BDK51DRAFT_32411</name>
</gene>
<name>A0A4P9W203_9FUNG</name>
<keyword evidence="4" id="KW-1185">Reference proteome</keyword>
<evidence type="ECO:0000313" key="4">
    <source>
        <dbReference type="Proteomes" id="UP000269721"/>
    </source>
</evidence>
<evidence type="ECO:0000313" key="3">
    <source>
        <dbReference type="EMBL" id="RKO85395.1"/>
    </source>
</evidence>
<dbReference type="PANTHER" id="PTHR12975:SF6">
    <property type="entry name" value="TRAFFICKING PROTEIN PARTICLE COMPLEX SUBUNIT 8"/>
    <property type="match status" value="1"/>
</dbReference>
<sequence>MTTIVPVWIRGDRIGKHAFRFLFGYQSEDKSDKCTMATVVHPSLRINAFTRPSALALNEFVLGIEIENLQPSSDVILRQISSLSPTWLVQPIDQPALDESTCRLGARQTLFVYFRFIRSPEAVAATDPARTPEMITTSAIENLILGRDSVALNAPDLTLRVSSLSSSLSSLFTLYLTDDVDLALFWEVPDTPQPTQGHHYIIGINLGLQAPLQLQARLGAIAGSSQAAAGRALYAETVREKKALVASLLKARQKDVSPVRLIIETSNTITHDFKNGECVVPVTIHLRNSSSVNIAKYLLEIFSSNPAHSETPTPVDSTDLAWLGTTFATGTLATEAEASVTLLACFPRPGVYDVSRWRLSVSLEVAAAAAGVAAVSREEGPPPAGNYVQTPNLPHWVTILQKSMVSKRKAVAQSAPPPSKKRLADPYIDESASDDEDSDNAAGSQNGDFNDVELDGPEDEDEDDAEEVDDGELEDEDEEGGEAASRPRAKKDGNALYRAPTSDEIHMLKETTDLFKSNLFKMQIDELLGEVRIDYTKMSPLEKALHK</sequence>
<evidence type="ECO:0000256" key="1">
    <source>
        <dbReference type="SAM" id="MobiDB-lite"/>
    </source>
</evidence>
<dbReference type="GO" id="GO:1990072">
    <property type="term" value="C:TRAPPIII protein complex"/>
    <property type="evidence" value="ECO:0007669"/>
    <property type="project" value="TreeGrafter"/>
</dbReference>
<reference evidence="4" key="1">
    <citation type="journal article" date="2018" name="Nat. Microbiol.">
        <title>Leveraging single-cell genomics to expand the fungal tree of life.</title>
        <authorList>
            <person name="Ahrendt S.R."/>
            <person name="Quandt C.A."/>
            <person name="Ciobanu D."/>
            <person name="Clum A."/>
            <person name="Salamov A."/>
            <person name="Andreopoulos B."/>
            <person name="Cheng J.F."/>
            <person name="Woyke T."/>
            <person name="Pelin A."/>
            <person name="Henrissat B."/>
            <person name="Reynolds N.K."/>
            <person name="Benny G.L."/>
            <person name="Smith M.E."/>
            <person name="James T.Y."/>
            <person name="Grigoriev I.V."/>
        </authorList>
    </citation>
    <scope>NUCLEOTIDE SEQUENCE [LARGE SCALE GENOMIC DNA]</scope>
</reference>
<dbReference type="Pfam" id="PF24542">
    <property type="entry name" value="Ig_TPPC8_C"/>
    <property type="match status" value="1"/>
</dbReference>